<comment type="caution">
    <text evidence="10">The sequence shown here is derived from an EMBL/GenBank/DDBJ whole genome shotgun (WGS) entry which is preliminary data.</text>
</comment>
<dbReference type="FunFam" id="3.30.200.20:FF:000021">
    <property type="entry name" value="probable serine/threonine-protein kinase At1g54610"/>
    <property type="match status" value="1"/>
</dbReference>
<gene>
    <name evidence="10" type="ORF">M0R45_030968</name>
</gene>
<evidence type="ECO:0000256" key="6">
    <source>
        <dbReference type="ARBA" id="ARBA00022840"/>
    </source>
</evidence>
<proteinExistence type="inferred from homology"/>
<evidence type="ECO:0000256" key="7">
    <source>
        <dbReference type="PROSITE-ProRule" id="PRU10141"/>
    </source>
</evidence>
<sequence length="701" mass="77699">MGLICGKPSAVEDSRESPPKRSSLTSSKRHSLKVPRLNSSKRDEGVRTKDRLDGGGGGGVKVMLIDKAINGSVRLFDDHTKSKKVETAEVAVLDHPGSRRIPKVTVAEQVAAGWPGWLSAAAAEAVNGWIPRRADTFQKLNKIGQGTYSSVYKARDVLNDKFVALKKVRFDNLDPESVKFMAREILFLRRLDHPNVIKLEGLITSRTSSSLYLVFEYMEHDLTGLASRPGINFSEPQVKCYMQQLLSGLNHCHSHGVLHRDIKGSNLLVDNNGILKIADFGLASFYDPHHSVPLTSRVVTLWYRPPELLLGASKYGVAVDLWSTGCILGELYSGKPILPGKTEVEQLHKIFKLCGSPSEDYWRKLNLRHSTVIKPPQPYRRCVAETFKDLPSAALQLMESLLSVDPADRGTAAIALNSEFFNTKPLACEPSSLPKYPPSKEIDAKLREEEARRQGAIGGRPKEVDLGSREQHSAILSSNAKAESTTSVQQRQGYSNPNIRSEMFNPHREEAGSSFIIDPTKQLRTDKDARKDFSAHHNKRTSVSGPLIHGPASAKSRKELNDSNRTNLSKLSGLVLARTTAPSEDLKEKPGPSWPETTRQVGRLQGSFDGEDPTIKQDRMHHKQRITSSHQIEDEKANMNGRGPKGNKIYVSGPLLVSSNNVDQMLKEHDRQIQEYARRARLDKTRPGKQGTANPSSASRH</sequence>
<keyword evidence="6 7" id="KW-0067">ATP-binding</keyword>
<accession>A0AAW1WF20</accession>
<dbReference type="PANTHER" id="PTHR24056">
    <property type="entry name" value="CELL DIVISION PROTEIN KINASE"/>
    <property type="match status" value="1"/>
</dbReference>
<reference evidence="10 11" key="1">
    <citation type="journal article" date="2023" name="G3 (Bethesda)">
        <title>A chromosome-length genome assembly and annotation of blackberry (Rubus argutus, cv. 'Hillquist').</title>
        <authorList>
            <person name="Bruna T."/>
            <person name="Aryal R."/>
            <person name="Dudchenko O."/>
            <person name="Sargent D.J."/>
            <person name="Mead D."/>
            <person name="Buti M."/>
            <person name="Cavallini A."/>
            <person name="Hytonen T."/>
            <person name="Andres J."/>
            <person name="Pham M."/>
            <person name="Weisz D."/>
            <person name="Mascagni F."/>
            <person name="Usai G."/>
            <person name="Natali L."/>
            <person name="Bassil N."/>
            <person name="Fernandez G.E."/>
            <person name="Lomsadze A."/>
            <person name="Armour M."/>
            <person name="Olukolu B."/>
            <person name="Poorten T."/>
            <person name="Britton C."/>
            <person name="Davik J."/>
            <person name="Ashrafi H."/>
            <person name="Aiden E.L."/>
            <person name="Borodovsky M."/>
            <person name="Worthington M."/>
        </authorList>
    </citation>
    <scope>NUCLEOTIDE SEQUENCE [LARGE SCALE GENOMIC DNA]</scope>
    <source>
        <strain evidence="10">PI 553951</strain>
    </source>
</reference>
<dbReference type="GO" id="GO:0005634">
    <property type="term" value="C:nucleus"/>
    <property type="evidence" value="ECO:0007669"/>
    <property type="project" value="TreeGrafter"/>
</dbReference>
<feature type="compositionally biased region" description="Polar residues" evidence="8">
    <location>
        <begin position="474"/>
        <end position="499"/>
    </location>
</feature>
<dbReference type="GO" id="GO:0008353">
    <property type="term" value="F:RNA polymerase II CTD heptapeptide repeat kinase activity"/>
    <property type="evidence" value="ECO:0007669"/>
    <property type="project" value="TreeGrafter"/>
</dbReference>
<dbReference type="SUPFAM" id="SSF56112">
    <property type="entry name" value="Protein kinase-like (PK-like)"/>
    <property type="match status" value="1"/>
</dbReference>
<feature type="compositionally biased region" description="Basic and acidic residues" evidence="8">
    <location>
        <begin position="675"/>
        <end position="686"/>
    </location>
</feature>
<feature type="binding site" evidence="7">
    <location>
        <position position="166"/>
    </location>
    <ligand>
        <name>ATP</name>
        <dbReference type="ChEBI" id="CHEBI:30616"/>
    </ligand>
</feature>
<evidence type="ECO:0000256" key="4">
    <source>
        <dbReference type="ARBA" id="ARBA00022741"/>
    </source>
</evidence>
<evidence type="ECO:0000256" key="8">
    <source>
        <dbReference type="SAM" id="MobiDB-lite"/>
    </source>
</evidence>
<feature type="region of interest" description="Disordered" evidence="8">
    <location>
        <begin position="1"/>
        <end position="54"/>
    </location>
</feature>
<dbReference type="InterPro" id="IPR000719">
    <property type="entry name" value="Prot_kinase_dom"/>
</dbReference>
<keyword evidence="2" id="KW-0723">Serine/threonine-protein kinase</keyword>
<evidence type="ECO:0000256" key="3">
    <source>
        <dbReference type="ARBA" id="ARBA00022679"/>
    </source>
</evidence>
<feature type="compositionally biased region" description="Basic and acidic residues" evidence="8">
    <location>
        <begin position="40"/>
        <end position="53"/>
    </location>
</feature>
<dbReference type="GO" id="GO:0032968">
    <property type="term" value="P:positive regulation of transcription elongation by RNA polymerase II"/>
    <property type="evidence" value="ECO:0007669"/>
    <property type="project" value="TreeGrafter"/>
</dbReference>
<dbReference type="InterPro" id="IPR050108">
    <property type="entry name" value="CDK"/>
</dbReference>
<dbReference type="GO" id="GO:0000307">
    <property type="term" value="C:cyclin-dependent protein kinase holoenzyme complex"/>
    <property type="evidence" value="ECO:0007669"/>
    <property type="project" value="TreeGrafter"/>
</dbReference>
<evidence type="ECO:0000259" key="9">
    <source>
        <dbReference type="PROSITE" id="PS50011"/>
    </source>
</evidence>
<dbReference type="FunFam" id="1.10.510.10:FF:000043">
    <property type="entry name" value="probable serine/threonine-protein kinase At1g54610"/>
    <property type="match status" value="1"/>
</dbReference>
<dbReference type="InterPro" id="IPR017441">
    <property type="entry name" value="Protein_kinase_ATP_BS"/>
</dbReference>
<keyword evidence="3" id="KW-0808">Transferase</keyword>
<evidence type="ECO:0000256" key="2">
    <source>
        <dbReference type="ARBA" id="ARBA00022527"/>
    </source>
</evidence>
<dbReference type="PROSITE" id="PS00107">
    <property type="entry name" value="PROTEIN_KINASE_ATP"/>
    <property type="match status" value="1"/>
</dbReference>
<feature type="domain" description="Protein kinase" evidence="9">
    <location>
        <begin position="137"/>
        <end position="421"/>
    </location>
</feature>
<comment type="similarity">
    <text evidence="1">Belongs to the protein kinase superfamily. CMGC Ser/Thr protein kinase family. CDC2/CDKX subfamily.</text>
</comment>
<dbReference type="InterPro" id="IPR011009">
    <property type="entry name" value="Kinase-like_dom_sf"/>
</dbReference>
<dbReference type="Gene3D" id="3.30.200.20">
    <property type="entry name" value="Phosphorylase Kinase, domain 1"/>
    <property type="match status" value="1"/>
</dbReference>
<keyword evidence="5" id="KW-0418">Kinase</keyword>
<evidence type="ECO:0000256" key="5">
    <source>
        <dbReference type="ARBA" id="ARBA00022777"/>
    </source>
</evidence>
<dbReference type="GO" id="GO:0005524">
    <property type="term" value="F:ATP binding"/>
    <property type="evidence" value="ECO:0007669"/>
    <property type="project" value="UniProtKB-UniRule"/>
</dbReference>
<feature type="region of interest" description="Disordered" evidence="8">
    <location>
        <begin position="453"/>
        <end position="499"/>
    </location>
</feature>
<dbReference type="PROSITE" id="PS00108">
    <property type="entry name" value="PROTEIN_KINASE_ST"/>
    <property type="match status" value="1"/>
</dbReference>
<dbReference type="Gene3D" id="1.10.510.10">
    <property type="entry name" value="Transferase(Phosphotransferase) domain 1"/>
    <property type="match status" value="1"/>
</dbReference>
<evidence type="ECO:0000313" key="11">
    <source>
        <dbReference type="Proteomes" id="UP001457282"/>
    </source>
</evidence>
<dbReference type="SMART" id="SM00220">
    <property type="entry name" value="S_TKc"/>
    <property type="match status" value="1"/>
</dbReference>
<feature type="compositionally biased region" description="Basic and acidic residues" evidence="8">
    <location>
        <begin position="460"/>
        <end position="472"/>
    </location>
</feature>
<feature type="compositionally biased region" description="Polar residues" evidence="8">
    <location>
        <begin position="691"/>
        <end position="701"/>
    </location>
</feature>
<feature type="region of interest" description="Disordered" evidence="8">
    <location>
        <begin position="675"/>
        <end position="701"/>
    </location>
</feature>
<keyword evidence="4 7" id="KW-0547">Nucleotide-binding</keyword>
<feature type="region of interest" description="Disordered" evidence="8">
    <location>
        <begin position="528"/>
        <end position="652"/>
    </location>
</feature>
<feature type="compositionally biased region" description="Basic and acidic residues" evidence="8">
    <location>
        <begin position="10"/>
        <end position="19"/>
    </location>
</feature>
<dbReference type="AlphaFoldDB" id="A0AAW1WF20"/>
<keyword evidence="11" id="KW-1185">Reference proteome</keyword>
<name>A0AAW1WF20_RUBAR</name>
<dbReference type="Proteomes" id="UP001457282">
    <property type="component" value="Unassembled WGS sequence"/>
</dbReference>
<evidence type="ECO:0000313" key="10">
    <source>
        <dbReference type="EMBL" id="KAK9922506.1"/>
    </source>
</evidence>
<dbReference type="PROSITE" id="PS50011">
    <property type="entry name" value="PROTEIN_KINASE_DOM"/>
    <property type="match status" value="1"/>
</dbReference>
<protein>
    <recommendedName>
        <fullName evidence="9">Protein kinase domain-containing protein</fullName>
    </recommendedName>
</protein>
<dbReference type="Pfam" id="PF00069">
    <property type="entry name" value="Pkinase"/>
    <property type="match status" value="1"/>
</dbReference>
<organism evidence="10 11">
    <name type="scientific">Rubus argutus</name>
    <name type="common">Southern blackberry</name>
    <dbReference type="NCBI Taxonomy" id="59490"/>
    <lineage>
        <taxon>Eukaryota</taxon>
        <taxon>Viridiplantae</taxon>
        <taxon>Streptophyta</taxon>
        <taxon>Embryophyta</taxon>
        <taxon>Tracheophyta</taxon>
        <taxon>Spermatophyta</taxon>
        <taxon>Magnoliopsida</taxon>
        <taxon>eudicotyledons</taxon>
        <taxon>Gunneridae</taxon>
        <taxon>Pentapetalae</taxon>
        <taxon>rosids</taxon>
        <taxon>fabids</taxon>
        <taxon>Rosales</taxon>
        <taxon>Rosaceae</taxon>
        <taxon>Rosoideae</taxon>
        <taxon>Rosoideae incertae sedis</taxon>
        <taxon>Rubus</taxon>
    </lineage>
</organism>
<evidence type="ECO:0000256" key="1">
    <source>
        <dbReference type="ARBA" id="ARBA00006485"/>
    </source>
</evidence>
<dbReference type="PANTHER" id="PTHR24056:SF380">
    <property type="entry name" value="PROTEIN KINASE DOMAIN-CONTAINING PROTEIN"/>
    <property type="match status" value="1"/>
</dbReference>
<dbReference type="EMBL" id="JBEDUW010000006">
    <property type="protein sequence ID" value="KAK9922506.1"/>
    <property type="molecule type" value="Genomic_DNA"/>
</dbReference>
<dbReference type="CDD" id="cd07840">
    <property type="entry name" value="STKc_CDK9_like"/>
    <property type="match status" value="1"/>
</dbReference>
<dbReference type="InterPro" id="IPR008271">
    <property type="entry name" value="Ser/Thr_kinase_AS"/>
</dbReference>